<dbReference type="AlphaFoldDB" id="A0A1B7T7J5"/>
<reference evidence="2" key="1">
    <citation type="journal article" date="2016" name="Proc. Natl. Acad. Sci. U.S.A.">
        <title>Comparative genomics of biotechnologically important yeasts.</title>
        <authorList>
            <person name="Riley R."/>
            <person name="Haridas S."/>
            <person name="Wolfe K.H."/>
            <person name="Lopes M.R."/>
            <person name="Hittinger C.T."/>
            <person name="Goeker M."/>
            <person name="Salamov A.A."/>
            <person name="Wisecaver J.H."/>
            <person name="Long T.M."/>
            <person name="Calvey C.H."/>
            <person name="Aerts A.L."/>
            <person name="Barry K.W."/>
            <person name="Choi C."/>
            <person name="Clum A."/>
            <person name="Coughlan A.Y."/>
            <person name="Deshpande S."/>
            <person name="Douglass A.P."/>
            <person name="Hanson S.J."/>
            <person name="Klenk H.-P."/>
            <person name="LaButti K.M."/>
            <person name="Lapidus A."/>
            <person name="Lindquist E.A."/>
            <person name="Lipzen A.M."/>
            <person name="Meier-Kolthoff J.P."/>
            <person name="Ohm R.A."/>
            <person name="Otillar R.P."/>
            <person name="Pangilinan J.L."/>
            <person name="Peng Y."/>
            <person name="Rokas A."/>
            <person name="Rosa C.A."/>
            <person name="Scheuner C."/>
            <person name="Sibirny A.A."/>
            <person name="Slot J.C."/>
            <person name="Stielow J.B."/>
            <person name="Sun H."/>
            <person name="Kurtzman C.P."/>
            <person name="Blackwell M."/>
            <person name="Grigoriev I.V."/>
            <person name="Jeffries T.W."/>
        </authorList>
    </citation>
    <scope>NUCLEOTIDE SEQUENCE [LARGE SCALE GENOMIC DNA]</scope>
    <source>
        <strain evidence="2">NRRL Y-1626</strain>
    </source>
</reference>
<gene>
    <name evidence="1" type="ORF">HANVADRAFT_50722</name>
</gene>
<dbReference type="OrthoDB" id="5404651at2759"/>
<dbReference type="Proteomes" id="UP000092321">
    <property type="component" value="Unassembled WGS sequence"/>
</dbReference>
<name>A0A1B7T7J5_9ASCO</name>
<protein>
    <submittedName>
        <fullName evidence="1">Uncharacterized protein</fullName>
    </submittedName>
</protein>
<organism evidence="1 2">
    <name type="scientific">Hanseniaspora valbyensis NRRL Y-1626</name>
    <dbReference type="NCBI Taxonomy" id="766949"/>
    <lineage>
        <taxon>Eukaryota</taxon>
        <taxon>Fungi</taxon>
        <taxon>Dikarya</taxon>
        <taxon>Ascomycota</taxon>
        <taxon>Saccharomycotina</taxon>
        <taxon>Saccharomycetes</taxon>
        <taxon>Saccharomycodales</taxon>
        <taxon>Saccharomycodaceae</taxon>
        <taxon>Hanseniaspora</taxon>
    </lineage>
</organism>
<comment type="caution">
    <text evidence="1">The sequence shown here is derived from an EMBL/GenBank/DDBJ whole genome shotgun (WGS) entry which is preliminary data.</text>
</comment>
<accession>A0A1B7T7J5</accession>
<keyword evidence="2" id="KW-1185">Reference proteome</keyword>
<evidence type="ECO:0000313" key="1">
    <source>
        <dbReference type="EMBL" id="OBA24683.1"/>
    </source>
</evidence>
<dbReference type="EMBL" id="LXPE01000493">
    <property type="protein sequence ID" value="OBA24683.1"/>
    <property type="molecule type" value="Genomic_DNA"/>
</dbReference>
<proteinExistence type="predicted"/>
<evidence type="ECO:0000313" key="2">
    <source>
        <dbReference type="Proteomes" id="UP000092321"/>
    </source>
</evidence>
<sequence>MEVVLNQVSKGNKIKKLLSIDVKENQYLKILMKKIDSNNKHDLNNDTLKLNNYCYTHMNNFVQSFANYVINLDLQNSFNNIPYMWKYINDLLIIILNIEKYPSKIASQLCDLFESSIIYFIDLFGLIDEDTSNEFNLKENITLLAFKLFQQLKPLPSLAREYHPIYDAVDDSGVNSKNNNNSNDKKLPQKYKLLLSLLPHLIKSFQHNQIFLQTLNTNIPFKLKYLEEYELDSVTKYNLLAIDYYKALWLLLNKQDILGFLNIMDVLLIKLEHLGNVITDDKSIWFNYDSVLNVFAIVKLSIDEYIMSEKLPGNIQKLIKLVHDGNFKLFDDWLKENEEWLLENQLYLFLVEKLLLIIFKNMIKINVSILKSNKLQFNQIHTALTLSIERI</sequence>